<reference evidence="8 9" key="1">
    <citation type="submission" date="2019-08" db="EMBL/GenBank/DDBJ databases">
        <title>Ulvibacter marinistellae sp. nov., isolated from a starfish, Patiria pectinifera.</title>
        <authorList>
            <person name="Kawano K."/>
            <person name="Ushijima N."/>
            <person name="Kihara M."/>
            <person name="Itoh H."/>
        </authorList>
    </citation>
    <scope>NUCLEOTIDE SEQUENCE [LARGE SCALE GENOMIC DNA]</scope>
    <source>
        <strain evidence="8 9">KK4</strain>
    </source>
</reference>
<keyword evidence="6" id="KW-0560">Oxidoreductase</keyword>
<keyword evidence="6" id="KW-0521">NADP</keyword>
<protein>
    <recommendedName>
        <fullName evidence="4 6">dTDP-4-dehydrorhamnose reductase</fullName>
        <ecNumber evidence="3 6">1.1.1.133</ecNumber>
    </recommendedName>
</protein>
<evidence type="ECO:0000256" key="3">
    <source>
        <dbReference type="ARBA" id="ARBA00012929"/>
    </source>
</evidence>
<dbReference type="PANTHER" id="PTHR10491:SF4">
    <property type="entry name" value="METHIONINE ADENOSYLTRANSFERASE 2 SUBUNIT BETA"/>
    <property type="match status" value="1"/>
</dbReference>
<dbReference type="UniPathway" id="UPA00124"/>
<proteinExistence type="inferred from homology"/>
<evidence type="ECO:0000256" key="6">
    <source>
        <dbReference type="RuleBase" id="RU364082"/>
    </source>
</evidence>
<evidence type="ECO:0000313" key="9">
    <source>
        <dbReference type="Proteomes" id="UP000326994"/>
    </source>
</evidence>
<comment type="similarity">
    <text evidence="2 6">Belongs to the dTDP-4-dehydrorhamnose reductase family.</text>
</comment>
<organism evidence="8 9">
    <name type="scientific">Patiriisocius marinistellae</name>
    <dbReference type="NCBI Taxonomy" id="2494560"/>
    <lineage>
        <taxon>Bacteria</taxon>
        <taxon>Pseudomonadati</taxon>
        <taxon>Bacteroidota</taxon>
        <taxon>Flavobacteriia</taxon>
        <taxon>Flavobacteriales</taxon>
        <taxon>Flavobacteriaceae</taxon>
        <taxon>Patiriisocius</taxon>
    </lineage>
</organism>
<dbReference type="Pfam" id="PF04321">
    <property type="entry name" value="RmlD_sub_bind"/>
    <property type="match status" value="1"/>
</dbReference>
<sequence length="283" mass="32217">MNPQKHTVLIIGASGFIGNTIYRDLCNYFDTYGTYFSSKNNFGNNQQFFHFDVSKGGIAEILNTVNPSVIISSLKGDYAAQLKTHREIATWVSQHHYARLLFLSSMDVFNARKDFPSYEKDSPKSNTKGGMFKISVERMLLETIPAQTAILRLPLVFGNNSPRITELRDAVRFNTNYEIFPNLIISVTTADKIAQQLHYIIATNDDGIFHLASEDVIHHNDFITEICEKTTGKFPIFKNVYDRNDESYLAILPKFKKLPEHYNITVSDVVDNCILEDIVTLKT</sequence>
<accession>A0A5J4FW16</accession>
<comment type="function">
    <text evidence="6">Catalyzes the reduction of dTDP-6-deoxy-L-lyxo-4-hexulose to yield dTDP-L-rhamnose.</text>
</comment>
<dbReference type="InterPro" id="IPR005913">
    <property type="entry name" value="dTDP_dehydrorham_reduct"/>
</dbReference>
<comment type="caution">
    <text evidence="8">The sequence shown here is derived from an EMBL/GenBank/DDBJ whole genome shotgun (WGS) entry which is preliminary data.</text>
</comment>
<evidence type="ECO:0000256" key="5">
    <source>
        <dbReference type="ARBA" id="ARBA00048200"/>
    </source>
</evidence>
<name>A0A5J4FW16_9FLAO</name>
<dbReference type="InterPro" id="IPR029903">
    <property type="entry name" value="RmlD-like-bd"/>
</dbReference>
<evidence type="ECO:0000256" key="4">
    <source>
        <dbReference type="ARBA" id="ARBA00017099"/>
    </source>
</evidence>
<evidence type="ECO:0000259" key="7">
    <source>
        <dbReference type="Pfam" id="PF04321"/>
    </source>
</evidence>
<comment type="catalytic activity">
    <reaction evidence="5">
        <text>dTDP-beta-L-rhamnose + NADP(+) = dTDP-4-dehydro-beta-L-rhamnose + NADPH + H(+)</text>
        <dbReference type="Rhea" id="RHEA:21796"/>
        <dbReference type="ChEBI" id="CHEBI:15378"/>
        <dbReference type="ChEBI" id="CHEBI:57510"/>
        <dbReference type="ChEBI" id="CHEBI:57783"/>
        <dbReference type="ChEBI" id="CHEBI:58349"/>
        <dbReference type="ChEBI" id="CHEBI:62830"/>
        <dbReference type="EC" id="1.1.1.133"/>
    </reaction>
</comment>
<comment type="pathway">
    <text evidence="1 6">Carbohydrate biosynthesis; dTDP-L-rhamnose biosynthesis.</text>
</comment>
<dbReference type="SUPFAM" id="SSF51735">
    <property type="entry name" value="NAD(P)-binding Rossmann-fold domains"/>
    <property type="match status" value="1"/>
</dbReference>
<dbReference type="GO" id="GO:0019305">
    <property type="term" value="P:dTDP-rhamnose biosynthetic process"/>
    <property type="evidence" value="ECO:0007669"/>
    <property type="project" value="UniProtKB-UniPathway"/>
</dbReference>
<feature type="domain" description="RmlD-like substrate binding" evidence="7">
    <location>
        <begin position="76"/>
        <end position="231"/>
    </location>
</feature>
<dbReference type="Gene3D" id="3.40.50.720">
    <property type="entry name" value="NAD(P)-binding Rossmann-like Domain"/>
    <property type="match status" value="1"/>
</dbReference>
<dbReference type="GO" id="GO:0008831">
    <property type="term" value="F:dTDP-4-dehydrorhamnose reductase activity"/>
    <property type="evidence" value="ECO:0007669"/>
    <property type="project" value="UniProtKB-EC"/>
</dbReference>
<dbReference type="PANTHER" id="PTHR10491">
    <property type="entry name" value="DTDP-4-DEHYDRORHAMNOSE REDUCTASE"/>
    <property type="match status" value="1"/>
</dbReference>
<evidence type="ECO:0000256" key="1">
    <source>
        <dbReference type="ARBA" id="ARBA00004781"/>
    </source>
</evidence>
<evidence type="ECO:0000313" key="8">
    <source>
        <dbReference type="EMBL" id="GEQ86280.1"/>
    </source>
</evidence>
<dbReference type="EMBL" id="BKCF01000003">
    <property type="protein sequence ID" value="GEQ86280.1"/>
    <property type="molecule type" value="Genomic_DNA"/>
</dbReference>
<dbReference type="OrthoDB" id="1415031at2"/>
<dbReference type="AlphaFoldDB" id="A0A5J4FW16"/>
<dbReference type="InterPro" id="IPR036291">
    <property type="entry name" value="NAD(P)-bd_dom_sf"/>
</dbReference>
<dbReference type="RefSeq" id="WP_151894214.1">
    <property type="nucleotide sequence ID" value="NZ_BKCF01000003.1"/>
</dbReference>
<gene>
    <name evidence="8" type="ORF">ULMS_17880</name>
</gene>
<evidence type="ECO:0000256" key="2">
    <source>
        <dbReference type="ARBA" id="ARBA00010944"/>
    </source>
</evidence>
<keyword evidence="9" id="KW-1185">Reference proteome</keyword>
<dbReference type="Proteomes" id="UP000326994">
    <property type="component" value="Unassembled WGS sequence"/>
</dbReference>
<dbReference type="EC" id="1.1.1.133" evidence="3 6"/>